<dbReference type="EMBL" id="CP039354">
    <property type="protein sequence ID" value="QCE11108.1"/>
    <property type="molecule type" value="Genomic_DNA"/>
</dbReference>
<evidence type="ECO:0000313" key="3">
    <source>
        <dbReference type="Proteomes" id="UP000501690"/>
    </source>
</evidence>
<organism evidence="2 3">
    <name type="scientific">Vigna unguiculata</name>
    <name type="common">Cowpea</name>
    <dbReference type="NCBI Taxonomy" id="3917"/>
    <lineage>
        <taxon>Eukaryota</taxon>
        <taxon>Viridiplantae</taxon>
        <taxon>Streptophyta</taxon>
        <taxon>Embryophyta</taxon>
        <taxon>Tracheophyta</taxon>
        <taxon>Spermatophyta</taxon>
        <taxon>Magnoliopsida</taxon>
        <taxon>eudicotyledons</taxon>
        <taxon>Gunneridae</taxon>
        <taxon>Pentapetalae</taxon>
        <taxon>rosids</taxon>
        <taxon>fabids</taxon>
        <taxon>Fabales</taxon>
        <taxon>Fabaceae</taxon>
        <taxon>Papilionoideae</taxon>
        <taxon>50 kb inversion clade</taxon>
        <taxon>NPAAA clade</taxon>
        <taxon>indigoferoid/millettioid clade</taxon>
        <taxon>Phaseoleae</taxon>
        <taxon>Vigna</taxon>
    </lineage>
</organism>
<keyword evidence="3" id="KW-1185">Reference proteome</keyword>
<protein>
    <submittedName>
        <fullName evidence="2">Uncharacterized protein</fullName>
    </submittedName>
</protein>
<dbReference type="Proteomes" id="UP000501690">
    <property type="component" value="Linkage Group LG10"/>
</dbReference>
<sequence>MREEERETFRTQRRPATLLVAIGAIAGGSDGPGSLRGRDVGAGRSGLSREKKPRVSRLRRWRSRSRALQWRRQWPLVERRRALERREEVPLVSREREREEACLLFQELLGFRLITFVT</sequence>
<feature type="region of interest" description="Disordered" evidence="1">
    <location>
        <begin position="25"/>
        <end position="51"/>
    </location>
</feature>
<evidence type="ECO:0000313" key="2">
    <source>
        <dbReference type="EMBL" id="QCE11108.1"/>
    </source>
</evidence>
<gene>
    <name evidence="2" type="ORF">DEO72_LG10g2341</name>
</gene>
<accession>A0A4D6NCS2</accession>
<dbReference type="AlphaFoldDB" id="A0A4D6NCS2"/>
<proteinExistence type="predicted"/>
<name>A0A4D6NCS2_VIGUN</name>
<evidence type="ECO:0000256" key="1">
    <source>
        <dbReference type="SAM" id="MobiDB-lite"/>
    </source>
</evidence>
<reference evidence="2 3" key="1">
    <citation type="submission" date="2019-04" db="EMBL/GenBank/DDBJ databases">
        <title>An improved genome assembly and genetic linkage map for asparagus bean, Vigna unguiculata ssp. sesquipedialis.</title>
        <authorList>
            <person name="Xia Q."/>
            <person name="Zhang R."/>
            <person name="Dong Y."/>
        </authorList>
    </citation>
    <scope>NUCLEOTIDE SEQUENCE [LARGE SCALE GENOMIC DNA]</scope>
    <source>
        <tissue evidence="2">Leaf</tissue>
    </source>
</reference>